<accession>A0A1N6IFU1</accession>
<dbReference type="Gene3D" id="2.40.30.100">
    <property type="entry name" value="AF2212/PG0164-like"/>
    <property type="match status" value="1"/>
</dbReference>
<dbReference type="InterPro" id="IPR037079">
    <property type="entry name" value="AF2212/PG0164-like_sf"/>
</dbReference>
<name>A0A1N6IFU1_9FLAO</name>
<protein>
    <recommendedName>
        <fullName evidence="3">DUF1905 domain-containing protein</fullName>
    </recommendedName>
</protein>
<organism evidence="1 2">
    <name type="scientific">Epilithonimonas zeae</name>
    <dbReference type="NCBI Taxonomy" id="1416779"/>
    <lineage>
        <taxon>Bacteria</taxon>
        <taxon>Pseudomonadati</taxon>
        <taxon>Bacteroidota</taxon>
        <taxon>Flavobacteriia</taxon>
        <taxon>Flavobacteriales</taxon>
        <taxon>Weeksellaceae</taxon>
        <taxon>Chryseobacterium group</taxon>
        <taxon>Epilithonimonas</taxon>
    </lineage>
</organism>
<keyword evidence="2" id="KW-1185">Reference proteome</keyword>
<dbReference type="EMBL" id="FSRK01000002">
    <property type="protein sequence ID" value="SIO30829.1"/>
    <property type="molecule type" value="Genomic_DNA"/>
</dbReference>
<dbReference type="Pfam" id="PF13376">
    <property type="entry name" value="OmdA"/>
    <property type="match status" value="1"/>
</dbReference>
<gene>
    <name evidence="1" type="ORF">SAMN05444409_2615</name>
</gene>
<dbReference type="Pfam" id="PF08922">
    <property type="entry name" value="DUF1905"/>
    <property type="match status" value="1"/>
</dbReference>
<evidence type="ECO:0000313" key="2">
    <source>
        <dbReference type="Proteomes" id="UP000185207"/>
    </source>
</evidence>
<dbReference type="AlphaFoldDB" id="A0A1N6IFU1"/>
<dbReference type="Proteomes" id="UP000185207">
    <property type="component" value="Unassembled WGS sequence"/>
</dbReference>
<dbReference type="STRING" id="1416779.SAMN05444409_2615"/>
<dbReference type="InterPro" id="IPR015018">
    <property type="entry name" value="DUF1905"/>
</dbReference>
<dbReference type="SUPFAM" id="SSF141694">
    <property type="entry name" value="AF2212/PG0164-like"/>
    <property type="match status" value="1"/>
</dbReference>
<evidence type="ECO:0008006" key="3">
    <source>
        <dbReference type="Google" id="ProtNLM"/>
    </source>
</evidence>
<evidence type="ECO:0000313" key="1">
    <source>
        <dbReference type="EMBL" id="SIO30829.1"/>
    </source>
</evidence>
<reference evidence="2" key="1">
    <citation type="submission" date="2016-11" db="EMBL/GenBank/DDBJ databases">
        <authorList>
            <person name="Varghese N."/>
            <person name="Submissions S."/>
        </authorList>
    </citation>
    <scope>NUCLEOTIDE SEQUENCE [LARGE SCALE GENOMIC DNA]</scope>
    <source>
        <strain evidence="2">DSM 27623</strain>
    </source>
</reference>
<dbReference type="RefSeq" id="WP_074235797.1">
    <property type="nucleotide sequence ID" value="NZ_FSRK01000002.1"/>
</dbReference>
<sequence length="162" mass="18689">MDNKKFSAKLDLIGINPFVYVPENILAKIFEVSGKNKSPISVKGKVNGVGFTQTLVKYSGEWRLYINLKMLENSPKRIGEIIEVEIVFDESERLDLIHPKLEKAIYDNPITSKNFENLNPSHKKELIRYINNLKTEKSIDNNITKIIRHLNGEITFFGRKIK</sequence>
<proteinExistence type="predicted"/>
<dbReference type="OrthoDB" id="2243618at2"/>